<accession>A0A4Q7J9C9</accession>
<dbReference type="AlphaFoldDB" id="A0A4Q7J9C9"/>
<dbReference type="RefSeq" id="WP_130475082.1">
    <property type="nucleotide sequence ID" value="NZ_SFCC01000004.1"/>
</dbReference>
<dbReference type="Proteomes" id="UP000292003">
    <property type="component" value="Unassembled WGS sequence"/>
</dbReference>
<keyword evidence="2" id="KW-1185">Reference proteome</keyword>
<sequence length="80" mass="8431">MTRTGRVEQVVFGPAGWRIARESNGSTDAGGAGVPVVAWAVTDVGRALPMYFDEGDGVLRIHGYSSTVYGPDEADELSDS</sequence>
<protein>
    <submittedName>
        <fullName evidence="1">Uncharacterized protein</fullName>
    </submittedName>
</protein>
<organism evidence="1 2">
    <name type="scientific">Amycolatopsis suaedae</name>
    <dbReference type="NCBI Taxonomy" id="2510978"/>
    <lineage>
        <taxon>Bacteria</taxon>
        <taxon>Bacillati</taxon>
        <taxon>Actinomycetota</taxon>
        <taxon>Actinomycetes</taxon>
        <taxon>Pseudonocardiales</taxon>
        <taxon>Pseudonocardiaceae</taxon>
        <taxon>Amycolatopsis</taxon>
    </lineage>
</organism>
<reference evidence="1 2" key="1">
    <citation type="submission" date="2019-02" db="EMBL/GenBank/DDBJ databases">
        <title>Draft genome sequence of Amycolatopsis sp. 8-3EHSu isolated from roots of Suaeda maritima.</title>
        <authorList>
            <person name="Duangmal K."/>
            <person name="Chantavorakit T."/>
        </authorList>
    </citation>
    <scope>NUCLEOTIDE SEQUENCE [LARGE SCALE GENOMIC DNA]</scope>
    <source>
        <strain evidence="1 2">8-3EHSu</strain>
    </source>
</reference>
<comment type="caution">
    <text evidence="1">The sequence shown here is derived from an EMBL/GenBank/DDBJ whole genome shotgun (WGS) entry which is preliminary data.</text>
</comment>
<name>A0A4Q7J9C9_9PSEU</name>
<evidence type="ECO:0000313" key="1">
    <source>
        <dbReference type="EMBL" id="RZQ64370.1"/>
    </source>
</evidence>
<dbReference type="EMBL" id="SFCC01000004">
    <property type="protein sequence ID" value="RZQ64370.1"/>
    <property type="molecule type" value="Genomic_DNA"/>
</dbReference>
<proteinExistence type="predicted"/>
<gene>
    <name evidence="1" type="ORF">EWH70_10410</name>
</gene>
<evidence type="ECO:0000313" key="2">
    <source>
        <dbReference type="Proteomes" id="UP000292003"/>
    </source>
</evidence>